<dbReference type="PANTHER" id="PTHR12992:SF11">
    <property type="entry name" value="MITOCHONDRIAL COENZYME A DIPHOSPHATASE NUDT8"/>
    <property type="match status" value="1"/>
</dbReference>
<evidence type="ECO:0000256" key="4">
    <source>
        <dbReference type="ARBA" id="ARBA00022801"/>
    </source>
</evidence>
<evidence type="ECO:0000256" key="1">
    <source>
        <dbReference type="ARBA" id="ARBA00001936"/>
    </source>
</evidence>
<dbReference type="CDD" id="cd03426">
    <property type="entry name" value="NUDIX_CoAse_Nudt7"/>
    <property type="match status" value="1"/>
</dbReference>
<dbReference type="SUPFAM" id="SSF55811">
    <property type="entry name" value="Nudix"/>
    <property type="match status" value="1"/>
</dbReference>
<comment type="cofactor">
    <cofactor evidence="1">
        <name>Mn(2+)</name>
        <dbReference type="ChEBI" id="CHEBI:29035"/>
    </cofactor>
</comment>
<organism evidence="8 9">
    <name type="scientific">Plesiocystis pacifica SIR-1</name>
    <dbReference type="NCBI Taxonomy" id="391625"/>
    <lineage>
        <taxon>Bacteria</taxon>
        <taxon>Pseudomonadati</taxon>
        <taxon>Myxococcota</taxon>
        <taxon>Polyangia</taxon>
        <taxon>Nannocystales</taxon>
        <taxon>Nannocystaceae</taxon>
        <taxon>Plesiocystis</taxon>
    </lineage>
</organism>
<dbReference type="Proteomes" id="UP000005801">
    <property type="component" value="Unassembled WGS sequence"/>
</dbReference>
<evidence type="ECO:0000256" key="2">
    <source>
        <dbReference type="ARBA" id="ARBA00001946"/>
    </source>
</evidence>
<evidence type="ECO:0000256" key="3">
    <source>
        <dbReference type="ARBA" id="ARBA00022723"/>
    </source>
</evidence>
<dbReference type="PANTHER" id="PTHR12992">
    <property type="entry name" value="NUDIX HYDROLASE"/>
    <property type="match status" value="1"/>
</dbReference>
<comment type="cofactor">
    <cofactor evidence="2">
        <name>Mg(2+)</name>
        <dbReference type="ChEBI" id="CHEBI:18420"/>
    </cofactor>
</comment>
<dbReference type="EMBL" id="ABCS01000035">
    <property type="protein sequence ID" value="EDM78083.1"/>
    <property type="molecule type" value="Genomic_DNA"/>
</dbReference>
<keyword evidence="4 8" id="KW-0378">Hydrolase</keyword>
<reference evidence="8 9" key="1">
    <citation type="submission" date="2007-06" db="EMBL/GenBank/DDBJ databases">
        <authorList>
            <person name="Shimkets L."/>
            <person name="Ferriera S."/>
            <person name="Johnson J."/>
            <person name="Kravitz S."/>
            <person name="Beeson K."/>
            <person name="Sutton G."/>
            <person name="Rogers Y.-H."/>
            <person name="Friedman R."/>
            <person name="Frazier M."/>
            <person name="Venter J.C."/>
        </authorList>
    </citation>
    <scope>NUCLEOTIDE SEQUENCE [LARGE SCALE GENOMIC DNA]</scope>
    <source>
        <strain evidence="8 9">SIR-1</strain>
    </source>
</reference>
<evidence type="ECO:0000256" key="6">
    <source>
        <dbReference type="ARBA" id="ARBA00023211"/>
    </source>
</evidence>
<dbReference type="AlphaFoldDB" id="A6G7K5"/>
<comment type="caution">
    <text evidence="8">The sequence shown here is derived from an EMBL/GenBank/DDBJ whole genome shotgun (WGS) entry which is preliminary data.</text>
</comment>
<dbReference type="STRING" id="391625.PPSIR1_34237"/>
<dbReference type="GO" id="GO:0046872">
    <property type="term" value="F:metal ion binding"/>
    <property type="evidence" value="ECO:0007669"/>
    <property type="project" value="UniProtKB-KW"/>
</dbReference>
<keyword evidence="3" id="KW-0479">Metal-binding</keyword>
<dbReference type="InterPro" id="IPR015797">
    <property type="entry name" value="NUDIX_hydrolase-like_dom_sf"/>
</dbReference>
<sequence>MLEPLLPTDFGRRLDGVHESLPDPGSLRFAAVIGLLLEGEAGTQAHDPQLVLIERSSRLRQHAGQLAFPGGKPEDEDRDLLDTALREAWEEVGLPREHVQVAGRLSPVPTPTGYLIVPFVGRVRTTWEPEQTSPEVARLLTPSMAELMDPRVYRSRGSAMWEGRRYDLHEYAIGKPPLWGATARMVWDLITRIQGA</sequence>
<proteinExistence type="predicted"/>
<dbReference type="OrthoDB" id="9802805at2"/>
<evidence type="ECO:0000313" key="9">
    <source>
        <dbReference type="Proteomes" id="UP000005801"/>
    </source>
</evidence>
<keyword evidence="9" id="KW-1185">Reference proteome</keyword>
<dbReference type="InterPro" id="IPR000086">
    <property type="entry name" value="NUDIX_hydrolase_dom"/>
</dbReference>
<dbReference type="GO" id="GO:0010945">
    <property type="term" value="F:coenzyme A diphosphatase activity"/>
    <property type="evidence" value="ECO:0007669"/>
    <property type="project" value="InterPro"/>
</dbReference>
<protein>
    <submittedName>
        <fullName evidence="8">Putative phosphohydrolase (MutT/nudix family protein)</fullName>
    </submittedName>
</protein>
<accession>A6G7K5</accession>
<dbReference type="Pfam" id="PF00293">
    <property type="entry name" value="NUDIX"/>
    <property type="match status" value="1"/>
</dbReference>
<evidence type="ECO:0000256" key="5">
    <source>
        <dbReference type="ARBA" id="ARBA00022842"/>
    </source>
</evidence>
<name>A6G7K5_9BACT</name>
<keyword evidence="5" id="KW-0460">Magnesium</keyword>
<keyword evidence="6" id="KW-0464">Manganese</keyword>
<evidence type="ECO:0000313" key="8">
    <source>
        <dbReference type="EMBL" id="EDM78083.1"/>
    </source>
</evidence>
<dbReference type="InterPro" id="IPR045121">
    <property type="entry name" value="CoAse"/>
</dbReference>
<dbReference type="PROSITE" id="PS51462">
    <property type="entry name" value="NUDIX"/>
    <property type="match status" value="1"/>
</dbReference>
<dbReference type="eggNOG" id="COG0494">
    <property type="taxonomic scope" value="Bacteria"/>
</dbReference>
<feature type="domain" description="Nudix hydrolase" evidence="7">
    <location>
        <begin position="26"/>
        <end position="164"/>
    </location>
</feature>
<evidence type="ECO:0000259" key="7">
    <source>
        <dbReference type="PROSITE" id="PS51462"/>
    </source>
</evidence>
<dbReference type="Gene3D" id="3.90.79.10">
    <property type="entry name" value="Nucleoside Triphosphate Pyrophosphohydrolase"/>
    <property type="match status" value="1"/>
</dbReference>
<gene>
    <name evidence="8" type="ORF">PPSIR1_34237</name>
</gene>
<dbReference type="RefSeq" id="WP_006972700.1">
    <property type="nucleotide sequence ID" value="NZ_ABCS01000035.1"/>
</dbReference>